<organism evidence="1 2">
    <name type="scientific">Synaphobranchus kaupii</name>
    <name type="common">Kaup's arrowtooth eel</name>
    <dbReference type="NCBI Taxonomy" id="118154"/>
    <lineage>
        <taxon>Eukaryota</taxon>
        <taxon>Metazoa</taxon>
        <taxon>Chordata</taxon>
        <taxon>Craniata</taxon>
        <taxon>Vertebrata</taxon>
        <taxon>Euteleostomi</taxon>
        <taxon>Actinopterygii</taxon>
        <taxon>Neopterygii</taxon>
        <taxon>Teleostei</taxon>
        <taxon>Anguilliformes</taxon>
        <taxon>Synaphobranchidae</taxon>
        <taxon>Synaphobranchus</taxon>
    </lineage>
</organism>
<dbReference type="AlphaFoldDB" id="A0A9Q1EKT1"/>
<dbReference type="Proteomes" id="UP001152622">
    <property type="component" value="Chromosome 16"/>
</dbReference>
<protein>
    <submittedName>
        <fullName evidence="1">Uncharacterized protein</fullName>
    </submittedName>
</protein>
<keyword evidence="2" id="KW-1185">Reference proteome</keyword>
<dbReference type="EMBL" id="JAINUF010000016">
    <property type="protein sequence ID" value="KAJ8340632.1"/>
    <property type="molecule type" value="Genomic_DNA"/>
</dbReference>
<gene>
    <name evidence="1" type="ORF">SKAU_G00352650</name>
</gene>
<proteinExistence type="predicted"/>
<accession>A0A9Q1EKT1</accession>
<comment type="caution">
    <text evidence="1">The sequence shown here is derived from an EMBL/GenBank/DDBJ whole genome shotgun (WGS) entry which is preliminary data.</text>
</comment>
<reference evidence="1" key="1">
    <citation type="journal article" date="2023" name="Science">
        <title>Genome structures resolve the early diversification of teleost fishes.</title>
        <authorList>
            <person name="Parey E."/>
            <person name="Louis A."/>
            <person name="Montfort J."/>
            <person name="Bouchez O."/>
            <person name="Roques C."/>
            <person name="Iampietro C."/>
            <person name="Lluch J."/>
            <person name="Castinel A."/>
            <person name="Donnadieu C."/>
            <person name="Desvignes T."/>
            <person name="Floi Bucao C."/>
            <person name="Jouanno E."/>
            <person name="Wen M."/>
            <person name="Mejri S."/>
            <person name="Dirks R."/>
            <person name="Jansen H."/>
            <person name="Henkel C."/>
            <person name="Chen W.J."/>
            <person name="Zahm M."/>
            <person name="Cabau C."/>
            <person name="Klopp C."/>
            <person name="Thompson A.W."/>
            <person name="Robinson-Rechavi M."/>
            <person name="Braasch I."/>
            <person name="Lecointre G."/>
            <person name="Bobe J."/>
            <person name="Postlethwait J.H."/>
            <person name="Berthelot C."/>
            <person name="Roest Crollius H."/>
            <person name="Guiguen Y."/>
        </authorList>
    </citation>
    <scope>NUCLEOTIDE SEQUENCE</scope>
    <source>
        <strain evidence="1">WJC10195</strain>
    </source>
</reference>
<name>A0A9Q1EKT1_SYNKA</name>
<evidence type="ECO:0000313" key="1">
    <source>
        <dbReference type="EMBL" id="KAJ8340632.1"/>
    </source>
</evidence>
<sequence>MPLRQMARAFGVGHDGRIATETSGPVAQQTRFLHQACSLEHGSIERQLCLSLPSSFVKLAHLNLVESSPD</sequence>
<evidence type="ECO:0000313" key="2">
    <source>
        <dbReference type="Proteomes" id="UP001152622"/>
    </source>
</evidence>